<sequence length="138" mass="15556">MKVSALELTQLFIEEAFNKGNLSALDKIIHPNYLYRSPGNEVKGIDELKAFISAFRHGFPDLSLKIDDQVFAEDKACTSFTLTGTHMEEFMGIPATNRQVNVHGIVMSRFQDNKILEDWEVLDELSLLQQLGVVPDLS</sequence>
<dbReference type="OrthoDB" id="5516081at2"/>
<dbReference type="GO" id="GO:0030638">
    <property type="term" value="P:polyketide metabolic process"/>
    <property type="evidence" value="ECO:0007669"/>
    <property type="project" value="InterPro"/>
</dbReference>
<proteinExistence type="predicted"/>
<accession>A0A1M6DQG3</accession>
<dbReference type="EMBL" id="FQZT01000002">
    <property type="protein sequence ID" value="SHI75486.1"/>
    <property type="molecule type" value="Genomic_DNA"/>
</dbReference>
<organism evidence="1 2">
    <name type="scientific">Malonomonas rubra DSM 5091</name>
    <dbReference type="NCBI Taxonomy" id="1122189"/>
    <lineage>
        <taxon>Bacteria</taxon>
        <taxon>Pseudomonadati</taxon>
        <taxon>Thermodesulfobacteriota</taxon>
        <taxon>Desulfuromonadia</taxon>
        <taxon>Desulfuromonadales</taxon>
        <taxon>Geopsychrobacteraceae</taxon>
        <taxon>Malonomonas</taxon>
    </lineage>
</organism>
<dbReference type="STRING" id="1122189.SAMN02745165_00772"/>
<dbReference type="Proteomes" id="UP000184171">
    <property type="component" value="Unassembled WGS sequence"/>
</dbReference>
<dbReference type="PANTHER" id="PTHR38436">
    <property type="entry name" value="POLYKETIDE CYCLASE SNOAL-LIKE DOMAIN"/>
    <property type="match status" value="1"/>
</dbReference>
<dbReference type="SUPFAM" id="SSF54427">
    <property type="entry name" value="NTF2-like"/>
    <property type="match status" value="1"/>
</dbReference>
<keyword evidence="2" id="KW-1185">Reference proteome</keyword>
<dbReference type="InterPro" id="IPR032710">
    <property type="entry name" value="NTF2-like_dom_sf"/>
</dbReference>
<dbReference type="AlphaFoldDB" id="A0A1M6DQG3"/>
<dbReference type="RefSeq" id="WP_072905761.1">
    <property type="nucleotide sequence ID" value="NZ_FQZT01000002.1"/>
</dbReference>
<reference evidence="1 2" key="1">
    <citation type="submission" date="2016-11" db="EMBL/GenBank/DDBJ databases">
        <authorList>
            <person name="Jaros S."/>
            <person name="Januszkiewicz K."/>
            <person name="Wedrychowicz H."/>
        </authorList>
    </citation>
    <scope>NUCLEOTIDE SEQUENCE [LARGE SCALE GENOMIC DNA]</scope>
    <source>
        <strain evidence="1 2">DSM 5091</strain>
    </source>
</reference>
<gene>
    <name evidence="1" type="ORF">SAMN02745165_00772</name>
</gene>
<protein>
    <recommendedName>
        <fullName evidence="3">SnoaL-like polyketide cyclase</fullName>
    </recommendedName>
</protein>
<dbReference type="InterPro" id="IPR009959">
    <property type="entry name" value="Cyclase_SnoaL-like"/>
</dbReference>
<name>A0A1M6DQG3_MALRU</name>
<evidence type="ECO:0008006" key="3">
    <source>
        <dbReference type="Google" id="ProtNLM"/>
    </source>
</evidence>
<evidence type="ECO:0000313" key="1">
    <source>
        <dbReference type="EMBL" id="SHI75486.1"/>
    </source>
</evidence>
<dbReference type="PANTHER" id="PTHR38436:SF1">
    <property type="entry name" value="ESTER CYCLASE"/>
    <property type="match status" value="1"/>
</dbReference>
<dbReference type="Pfam" id="PF07366">
    <property type="entry name" value="SnoaL"/>
    <property type="match status" value="1"/>
</dbReference>
<dbReference type="Gene3D" id="3.10.450.50">
    <property type="match status" value="1"/>
</dbReference>
<evidence type="ECO:0000313" key="2">
    <source>
        <dbReference type="Proteomes" id="UP000184171"/>
    </source>
</evidence>